<protein>
    <submittedName>
        <fullName evidence="4">Metallophos domain-containing protein</fullName>
    </submittedName>
</protein>
<dbReference type="InterPro" id="IPR050126">
    <property type="entry name" value="Ap4A_hydrolase"/>
</dbReference>
<evidence type="ECO:0000313" key="3">
    <source>
        <dbReference type="EMBL" id="GFS29938.1"/>
    </source>
</evidence>
<dbReference type="Proteomes" id="UP000887013">
    <property type="component" value="Unassembled WGS sequence"/>
</dbReference>
<dbReference type="PANTHER" id="PTHR42850:SF4">
    <property type="entry name" value="ZINC-DEPENDENT ENDOPOLYPHOSPHATASE"/>
    <property type="match status" value="1"/>
</dbReference>
<dbReference type="OrthoDB" id="10267127at2759"/>
<evidence type="ECO:0000313" key="5">
    <source>
        <dbReference type="Proteomes" id="UP000887013"/>
    </source>
</evidence>
<name>A0A8X6M6X6_NEPPI</name>
<evidence type="ECO:0000313" key="4">
    <source>
        <dbReference type="EMBL" id="GFS32705.1"/>
    </source>
</evidence>
<dbReference type="EMBL" id="BMAW01088017">
    <property type="protein sequence ID" value="GFS32705.1"/>
    <property type="molecule type" value="Genomic_DNA"/>
</dbReference>
<sequence length="287" mass="32605">MNIRVMHLTVLIAGILFQLALVSYGKCPEDCQPASTYGRYSPRIRHLYLKPTDLQKFEEILVIGDVHGCFDELQMLLKKANATSPSILKIFVGDLVRKGPKNLEVLNYVRNSESCLSVRGNNDEKCLIRLYSAQASGNYTLKRQDKWMVNLSPADLEYLEELPYTISIPSLNVIIVHAGFIPGIPIEKQHPWTMMNIRDIDPDQSCPGGYRPIVKKFAGHPWASKWKGPQHVYFGHDNKKKLQLYPFATGLDTSCFRGNYMTGLFISGFRAGAFVTQNALRPYHYDF</sequence>
<dbReference type="GO" id="GO:0000298">
    <property type="term" value="F:endopolyphosphatase activity"/>
    <property type="evidence" value="ECO:0007669"/>
    <property type="project" value="TreeGrafter"/>
</dbReference>
<dbReference type="GO" id="GO:0006798">
    <property type="term" value="P:polyphosphate catabolic process"/>
    <property type="evidence" value="ECO:0007669"/>
    <property type="project" value="TreeGrafter"/>
</dbReference>
<dbReference type="Pfam" id="PF00149">
    <property type="entry name" value="Metallophos"/>
    <property type="match status" value="1"/>
</dbReference>
<feature type="domain" description="Calcineurin-like phosphoesterase" evidence="2">
    <location>
        <begin position="60"/>
        <end position="216"/>
    </location>
</feature>
<dbReference type="GO" id="GO:0005737">
    <property type="term" value="C:cytoplasm"/>
    <property type="evidence" value="ECO:0007669"/>
    <property type="project" value="TreeGrafter"/>
</dbReference>
<comment type="caution">
    <text evidence="4">The sequence shown here is derived from an EMBL/GenBank/DDBJ whole genome shotgun (WGS) entry which is preliminary data.</text>
</comment>
<reference evidence="4" key="1">
    <citation type="submission" date="2020-08" db="EMBL/GenBank/DDBJ databases">
        <title>Multicomponent nature underlies the extraordinary mechanical properties of spider dragline silk.</title>
        <authorList>
            <person name="Kono N."/>
            <person name="Nakamura H."/>
            <person name="Mori M."/>
            <person name="Yoshida Y."/>
            <person name="Ohtoshi R."/>
            <person name="Malay A.D."/>
            <person name="Moran D.A.P."/>
            <person name="Tomita M."/>
            <person name="Numata K."/>
            <person name="Arakawa K."/>
        </authorList>
    </citation>
    <scope>NUCLEOTIDE SEQUENCE</scope>
</reference>
<dbReference type="GO" id="GO:0016791">
    <property type="term" value="F:phosphatase activity"/>
    <property type="evidence" value="ECO:0007669"/>
    <property type="project" value="TreeGrafter"/>
</dbReference>
<keyword evidence="1" id="KW-0732">Signal</keyword>
<feature type="chain" id="PRO_5036596925" evidence="1">
    <location>
        <begin position="26"/>
        <end position="287"/>
    </location>
</feature>
<gene>
    <name evidence="4" type="primary">AVEN_159201_1</name>
    <name evidence="3" type="ORF">NPIL_296451</name>
    <name evidence="4" type="ORF">NPIL_515651</name>
</gene>
<organism evidence="4 5">
    <name type="scientific">Nephila pilipes</name>
    <name type="common">Giant wood spider</name>
    <name type="synonym">Nephila maculata</name>
    <dbReference type="NCBI Taxonomy" id="299642"/>
    <lineage>
        <taxon>Eukaryota</taxon>
        <taxon>Metazoa</taxon>
        <taxon>Ecdysozoa</taxon>
        <taxon>Arthropoda</taxon>
        <taxon>Chelicerata</taxon>
        <taxon>Arachnida</taxon>
        <taxon>Araneae</taxon>
        <taxon>Araneomorphae</taxon>
        <taxon>Entelegynae</taxon>
        <taxon>Araneoidea</taxon>
        <taxon>Nephilidae</taxon>
        <taxon>Nephila</taxon>
    </lineage>
</organism>
<feature type="signal peptide" evidence="1">
    <location>
        <begin position="1"/>
        <end position="25"/>
    </location>
</feature>
<evidence type="ECO:0000259" key="2">
    <source>
        <dbReference type="Pfam" id="PF00149"/>
    </source>
</evidence>
<dbReference type="CDD" id="cd00144">
    <property type="entry name" value="MPP_PPP_family"/>
    <property type="match status" value="1"/>
</dbReference>
<dbReference type="SUPFAM" id="SSF56300">
    <property type="entry name" value="Metallo-dependent phosphatases"/>
    <property type="match status" value="1"/>
</dbReference>
<dbReference type="PANTHER" id="PTHR42850">
    <property type="entry name" value="METALLOPHOSPHOESTERASE"/>
    <property type="match status" value="1"/>
</dbReference>
<dbReference type="InterPro" id="IPR004843">
    <property type="entry name" value="Calcineurin-like_PHP"/>
</dbReference>
<dbReference type="Gene3D" id="3.60.21.10">
    <property type="match status" value="1"/>
</dbReference>
<accession>A0A8X6M6X6</accession>
<dbReference type="AlphaFoldDB" id="A0A8X6M6X6"/>
<proteinExistence type="predicted"/>
<dbReference type="InterPro" id="IPR029052">
    <property type="entry name" value="Metallo-depent_PP-like"/>
</dbReference>
<dbReference type="EMBL" id="BMAW01041634">
    <property type="protein sequence ID" value="GFS29938.1"/>
    <property type="molecule type" value="Genomic_DNA"/>
</dbReference>
<keyword evidence="5" id="KW-1185">Reference proteome</keyword>
<evidence type="ECO:0000256" key="1">
    <source>
        <dbReference type="SAM" id="SignalP"/>
    </source>
</evidence>